<keyword evidence="4" id="KW-0812">Transmembrane</keyword>
<reference evidence="10 11" key="1">
    <citation type="submission" date="2018-08" db="EMBL/GenBank/DDBJ databases">
        <title>Acidipila sp. 4G-K13, an acidobacterium isolated from forest soil.</title>
        <authorList>
            <person name="Gao Z.-H."/>
            <person name="Qiu L.-H."/>
        </authorList>
    </citation>
    <scope>NUCLEOTIDE SEQUENCE [LARGE SCALE GENOMIC DNA]</scope>
    <source>
        <strain evidence="10 11">4G-K13</strain>
    </source>
</reference>
<feature type="chain" id="PRO_5016771550" evidence="7">
    <location>
        <begin position="25"/>
        <end position="1014"/>
    </location>
</feature>
<dbReference type="Pfam" id="PF13620">
    <property type="entry name" value="CarboxypepD_reg"/>
    <property type="match status" value="1"/>
</dbReference>
<keyword evidence="7" id="KW-0732">Signal</keyword>
<accession>A0A372ILW0</accession>
<evidence type="ECO:0000256" key="6">
    <source>
        <dbReference type="ARBA" id="ARBA00023237"/>
    </source>
</evidence>
<keyword evidence="6" id="KW-0998">Cell outer membrane</keyword>
<name>A0A372ILW0_9BACT</name>
<dbReference type="AlphaFoldDB" id="A0A372ILW0"/>
<dbReference type="Gene3D" id="2.40.170.20">
    <property type="entry name" value="TonB-dependent receptor, beta-barrel domain"/>
    <property type="match status" value="1"/>
</dbReference>
<dbReference type="GO" id="GO:0044718">
    <property type="term" value="P:siderophore transmembrane transport"/>
    <property type="evidence" value="ECO:0007669"/>
    <property type="project" value="TreeGrafter"/>
</dbReference>
<dbReference type="Gene3D" id="2.170.130.10">
    <property type="entry name" value="TonB-dependent receptor, plug domain"/>
    <property type="match status" value="1"/>
</dbReference>
<dbReference type="GO" id="GO:0030246">
    <property type="term" value="F:carbohydrate binding"/>
    <property type="evidence" value="ECO:0007669"/>
    <property type="project" value="InterPro"/>
</dbReference>
<evidence type="ECO:0000313" key="11">
    <source>
        <dbReference type="Proteomes" id="UP000264702"/>
    </source>
</evidence>
<protein>
    <submittedName>
        <fullName evidence="10">TonB-dependent receptor</fullName>
    </submittedName>
</protein>
<evidence type="ECO:0000256" key="1">
    <source>
        <dbReference type="ARBA" id="ARBA00004571"/>
    </source>
</evidence>
<dbReference type="OrthoDB" id="9764669at2"/>
<keyword evidence="2" id="KW-0813">Transport</keyword>
<dbReference type="InterPro" id="IPR039426">
    <property type="entry name" value="TonB-dep_rcpt-like"/>
</dbReference>
<organism evidence="10 11">
    <name type="scientific">Paracidobacterium acidisoli</name>
    <dbReference type="NCBI Taxonomy" id="2303751"/>
    <lineage>
        <taxon>Bacteria</taxon>
        <taxon>Pseudomonadati</taxon>
        <taxon>Acidobacteriota</taxon>
        <taxon>Terriglobia</taxon>
        <taxon>Terriglobales</taxon>
        <taxon>Acidobacteriaceae</taxon>
        <taxon>Paracidobacterium</taxon>
    </lineage>
</organism>
<dbReference type="SUPFAM" id="SSF56935">
    <property type="entry name" value="Porins"/>
    <property type="match status" value="1"/>
</dbReference>
<dbReference type="PANTHER" id="PTHR30069:SF46">
    <property type="entry name" value="OAR PROTEIN"/>
    <property type="match status" value="1"/>
</dbReference>
<evidence type="ECO:0000259" key="8">
    <source>
        <dbReference type="Pfam" id="PF07715"/>
    </source>
</evidence>
<evidence type="ECO:0000256" key="7">
    <source>
        <dbReference type="SAM" id="SignalP"/>
    </source>
</evidence>
<evidence type="ECO:0000259" key="9">
    <source>
        <dbReference type="Pfam" id="PF25183"/>
    </source>
</evidence>
<feature type="domain" description="TonB-dependent receptor plug" evidence="8">
    <location>
        <begin position="137"/>
        <end position="240"/>
    </location>
</feature>
<comment type="caution">
    <text evidence="10">The sequence shown here is derived from an EMBL/GenBank/DDBJ whole genome shotgun (WGS) entry which is preliminary data.</text>
</comment>
<comment type="subcellular location">
    <subcellularLocation>
        <location evidence="1">Cell outer membrane</location>
        <topology evidence="1">Multi-pass membrane protein</topology>
    </subcellularLocation>
</comment>
<evidence type="ECO:0000313" key="10">
    <source>
        <dbReference type="EMBL" id="RFU15739.1"/>
    </source>
</evidence>
<evidence type="ECO:0000256" key="5">
    <source>
        <dbReference type="ARBA" id="ARBA00023136"/>
    </source>
</evidence>
<gene>
    <name evidence="10" type="ORF">D0Y96_14925</name>
</gene>
<dbReference type="Proteomes" id="UP000264702">
    <property type="component" value="Unassembled WGS sequence"/>
</dbReference>
<keyword evidence="5" id="KW-0472">Membrane</keyword>
<feature type="domain" description="TonB-dependent transporter Oar-like beta-barrel" evidence="9">
    <location>
        <begin position="340"/>
        <end position="1007"/>
    </location>
</feature>
<dbReference type="InterPro" id="IPR036942">
    <property type="entry name" value="Beta-barrel_TonB_sf"/>
</dbReference>
<dbReference type="Pfam" id="PF07715">
    <property type="entry name" value="Plug"/>
    <property type="match status" value="1"/>
</dbReference>
<proteinExistence type="predicted"/>
<dbReference type="GO" id="GO:0015344">
    <property type="term" value="F:siderophore uptake transmembrane transporter activity"/>
    <property type="evidence" value="ECO:0007669"/>
    <property type="project" value="TreeGrafter"/>
</dbReference>
<keyword evidence="3" id="KW-1134">Transmembrane beta strand</keyword>
<dbReference type="InterPro" id="IPR037066">
    <property type="entry name" value="Plug_dom_sf"/>
</dbReference>
<evidence type="ECO:0000256" key="2">
    <source>
        <dbReference type="ARBA" id="ARBA00022448"/>
    </source>
</evidence>
<dbReference type="EMBL" id="QVQT01000005">
    <property type="protein sequence ID" value="RFU15739.1"/>
    <property type="molecule type" value="Genomic_DNA"/>
</dbReference>
<feature type="domain" description="TonB-dependent transporter Oar-like beta-barrel" evidence="9">
    <location>
        <begin position="250"/>
        <end position="326"/>
    </location>
</feature>
<dbReference type="SUPFAM" id="SSF49452">
    <property type="entry name" value="Starch-binding domain-like"/>
    <property type="match status" value="1"/>
</dbReference>
<dbReference type="InterPro" id="IPR013784">
    <property type="entry name" value="Carb-bd-like_fold"/>
</dbReference>
<keyword evidence="11" id="KW-1185">Reference proteome</keyword>
<dbReference type="GO" id="GO:0009279">
    <property type="term" value="C:cell outer membrane"/>
    <property type="evidence" value="ECO:0007669"/>
    <property type="project" value="UniProtKB-SubCell"/>
</dbReference>
<dbReference type="PANTHER" id="PTHR30069">
    <property type="entry name" value="TONB-DEPENDENT OUTER MEMBRANE RECEPTOR"/>
    <property type="match status" value="1"/>
</dbReference>
<sequence length="1014" mass="110750">MRNRFLRKPALLIGALLATLSCLAQSTTGTITGTVTDPGRAVVTGAQITLTNSLTGLVKTVVTNSTGQYVLDFIPVGIYTIRIEDPGFTPQQRGRIEIAAAQGIQINFSLHVQSVTQSVSVSSEAPLISVGTSDLRTQISSTQLNELPVSHQDWTSLLQTTPGIAQSDAGSAGSEDGSGIDINGLPGTGYNLTVDGTNAAQDMEHPAFGFSEAPNIINTVNNDAIQEVSMVRGIAPASVSGTMAGNINIITKGGTNAFHGDVYEINEENLYDARNQFETSRPRTTFNQFGGAISGPILPNKMFFFTSYEGVRYNAFTDVSDDVPTPYLISISPSVFASEFAAYPAVPQPADQPQAYTVNLHKTGSTVQNDSNGIVRLDYNQSGNNQYTVRYTRGRPYYNDPNIIVINPRIYQDHGDAYNASWIHSQGQWVSNARFGYNRLRSSRDDVGIAQDFEGVSFSGFSTGGSELFLKAGDIWTGEESIAWTHGHHTIQTGGIIQKWNAGRTDLNTTDVSYSSLSDFQSNIPSKIRITFDLAPFNIYEYQFGGYIQDDYRILPNLTINAGIRYDYFTVPKEDSGRLFNRGINPAAPQLGPGFGPYLPADSIYNANHFNIQPRLGFSWGFGPSGYRAVVRGGFGVYTNPHEIYGEAINEVQTNAQTPFRITLNREQALAAGLQYPVPRADYTTILQNLQTQGVFSSDFADSAIKQSYPNPYSMQYTLGISQAFPWDSVLDIAYVGNRGLHENITDVENLPDRISGTAPFPQFSQFNYYYAGDTSNYNGLQVQLTKRLSQGITFGAAYVWSKSMAFEYAGLLKESSPQDNNNIKADYGPTPYDIRNHFVLNGVWTLPLQQWFGLTSRPAGYFLGGWRLSGVFTATDGNPNNIGDGNSSYPSDRPDPVPGVNPYVGHYNLGQLQYLNPLAFVNPAIEENSGAQIRGGYLSKDSIYGPGEINLDATLSKSFRFTEHAQFELHMDSFNALNHTNLGGLETDTTSGSFGQLTSATARTVQIGGKFTY</sequence>
<evidence type="ECO:0000256" key="4">
    <source>
        <dbReference type="ARBA" id="ARBA00022692"/>
    </source>
</evidence>
<keyword evidence="10" id="KW-0675">Receptor</keyword>
<dbReference type="PROSITE" id="PS51257">
    <property type="entry name" value="PROKAR_LIPOPROTEIN"/>
    <property type="match status" value="1"/>
</dbReference>
<dbReference type="InterPro" id="IPR012910">
    <property type="entry name" value="Plug_dom"/>
</dbReference>
<dbReference type="Pfam" id="PF25183">
    <property type="entry name" value="OMP_b-brl_4"/>
    <property type="match status" value="2"/>
</dbReference>
<dbReference type="InterPro" id="IPR057601">
    <property type="entry name" value="Oar-like_b-barrel"/>
</dbReference>
<feature type="signal peptide" evidence="7">
    <location>
        <begin position="1"/>
        <end position="24"/>
    </location>
</feature>
<evidence type="ECO:0000256" key="3">
    <source>
        <dbReference type="ARBA" id="ARBA00022452"/>
    </source>
</evidence>
<dbReference type="Gene3D" id="2.60.40.1120">
    <property type="entry name" value="Carboxypeptidase-like, regulatory domain"/>
    <property type="match status" value="1"/>
</dbReference>